<comment type="subcellular location">
    <subcellularLocation>
        <location evidence="1">Cytoplasm</location>
    </subcellularLocation>
</comment>
<dbReference type="FunFam" id="3.40.50.150:FF:000010">
    <property type="entry name" value="Protein-L-isoaspartate O-methyltransferase"/>
    <property type="match status" value="1"/>
</dbReference>
<dbReference type="HAMAP" id="MF_00090">
    <property type="entry name" value="PIMT"/>
    <property type="match status" value="1"/>
</dbReference>
<name>X1G1K9_9ZZZZ</name>
<evidence type="ECO:0000256" key="4">
    <source>
        <dbReference type="ARBA" id="ARBA00022490"/>
    </source>
</evidence>
<comment type="caution">
    <text evidence="8">The sequence shown here is derived from an EMBL/GenBank/DDBJ whole genome shotgun (WGS) entry which is preliminary data.</text>
</comment>
<dbReference type="SUPFAM" id="SSF53335">
    <property type="entry name" value="S-adenosyl-L-methionine-dependent methyltransferases"/>
    <property type="match status" value="1"/>
</dbReference>
<evidence type="ECO:0000256" key="7">
    <source>
        <dbReference type="ARBA" id="ARBA00022691"/>
    </source>
</evidence>
<accession>X1G1K9</accession>
<keyword evidence="7" id="KW-0949">S-adenosyl-L-methionine</keyword>
<dbReference type="InterPro" id="IPR000682">
    <property type="entry name" value="PCMT"/>
</dbReference>
<organism evidence="8">
    <name type="scientific">marine sediment metagenome</name>
    <dbReference type="NCBI Taxonomy" id="412755"/>
    <lineage>
        <taxon>unclassified sequences</taxon>
        <taxon>metagenomes</taxon>
        <taxon>ecological metagenomes</taxon>
    </lineage>
</organism>
<dbReference type="InterPro" id="IPR029063">
    <property type="entry name" value="SAM-dependent_MTases_sf"/>
</dbReference>
<gene>
    <name evidence="8" type="ORF">S03H2_00471</name>
</gene>
<dbReference type="GO" id="GO:0032259">
    <property type="term" value="P:methylation"/>
    <property type="evidence" value="ECO:0007669"/>
    <property type="project" value="UniProtKB-KW"/>
</dbReference>
<dbReference type="Pfam" id="PF01135">
    <property type="entry name" value="PCMT"/>
    <property type="match status" value="1"/>
</dbReference>
<dbReference type="AlphaFoldDB" id="X1G1K9"/>
<keyword evidence="5" id="KW-0489">Methyltransferase</keyword>
<dbReference type="PANTHER" id="PTHR11579:SF0">
    <property type="entry name" value="PROTEIN-L-ISOASPARTATE(D-ASPARTATE) O-METHYLTRANSFERASE"/>
    <property type="match status" value="1"/>
</dbReference>
<dbReference type="NCBIfam" id="NF001453">
    <property type="entry name" value="PRK00312.1"/>
    <property type="match status" value="1"/>
</dbReference>
<keyword evidence="4" id="KW-0963">Cytoplasm</keyword>
<dbReference type="NCBIfam" id="TIGR00080">
    <property type="entry name" value="pimt"/>
    <property type="match status" value="1"/>
</dbReference>
<comment type="similarity">
    <text evidence="2">Belongs to the methyltransferase superfamily. L-isoaspartyl/D-aspartyl protein methyltransferase family.</text>
</comment>
<evidence type="ECO:0000256" key="5">
    <source>
        <dbReference type="ARBA" id="ARBA00022603"/>
    </source>
</evidence>
<evidence type="ECO:0000256" key="2">
    <source>
        <dbReference type="ARBA" id="ARBA00005369"/>
    </source>
</evidence>
<dbReference type="CDD" id="cd02440">
    <property type="entry name" value="AdoMet_MTases"/>
    <property type="match status" value="1"/>
</dbReference>
<proteinExistence type="inferred from homology"/>
<evidence type="ECO:0000313" key="8">
    <source>
        <dbReference type="EMBL" id="GAH26918.1"/>
    </source>
</evidence>
<dbReference type="GO" id="GO:0005737">
    <property type="term" value="C:cytoplasm"/>
    <property type="evidence" value="ECO:0007669"/>
    <property type="project" value="UniProtKB-SubCell"/>
</dbReference>
<keyword evidence="6" id="KW-0808">Transferase</keyword>
<dbReference type="Gene3D" id="3.40.50.150">
    <property type="entry name" value="Vaccinia Virus protein VP39"/>
    <property type="match status" value="1"/>
</dbReference>
<evidence type="ECO:0000256" key="3">
    <source>
        <dbReference type="ARBA" id="ARBA00011890"/>
    </source>
</evidence>
<evidence type="ECO:0000256" key="1">
    <source>
        <dbReference type="ARBA" id="ARBA00004496"/>
    </source>
</evidence>
<dbReference type="PANTHER" id="PTHR11579">
    <property type="entry name" value="PROTEIN-L-ISOASPARTATE O-METHYLTRANSFERASE"/>
    <property type="match status" value="1"/>
</dbReference>
<protein>
    <recommendedName>
        <fullName evidence="3">protein-L-isoaspartate(D-aspartate) O-methyltransferase</fullName>
        <ecNumber evidence="3">2.1.1.77</ecNumber>
    </recommendedName>
</protein>
<dbReference type="EC" id="2.1.1.77" evidence="3"/>
<dbReference type="EMBL" id="BARU01000089">
    <property type="protein sequence ID" value="GAH26918.1"/>
    <property type="molecule type" value="Genomic_DNA"/>
</dbReference>
<dbReference type="GO" id="GO:0004719">
    <property type="term" value="F:protein-L-isoaspartate (D-aspartate) O-methyltransferase activity"/>
    <property type="evidence" value="ECO:0007669"/>
    <property type="project" value="UniProtKB-EC"/>
</dbReference>
<sequence length="214" mass="23370">MTGMDLEKAKAALIKHLSWEIADKRVVEAMKRVPREAFVPQEYYHAAYEDRPLSIGFGQTISQPFIVALMIQALELKGDEKVLELGTGSGYEAAVLAELAKQVVTVEIIPELVESAKRVLGKLGYSNVEVHSAGKTLGWLEDAPYDAIIVSAGAPSIPQILLGQLSWGGRLVIPAGSHWQQELMKISKDKEGNKVENLGACYFVPLIGEGAWKE</sequence>
<evidence type="ECO:0000256" key="6">
    <source>
        <dbReference type="ARBA" id="ARBA00022679"/>
    </source>
</evidence>
<reference evidence="8" key="1">
    <citation type="journal article" date="2014" name="Front. Microbiol.">
        <title>High frequency of phylogenetically diverse reductive dehalogenase-homologous genes in deep subseafloor sedimentary metagenomes.</title>
        <authorList>
            <person name="Kawai M."/>
            <person name="Futagami T."/>
            <person name="Toyoda A."/>
            <person name="Takaki Y."/>
            <person name="Nishi S."/>
            <person name="Hori S."/>
            <person name="Arai W."/>
            <person name="Tsubouchi T."/>
            <person name="Morono Y."/>
            <person name="Uchiyama I."/>
            <person name="Ito T."/>
            <person name="Fujiyama A."/>
            <person name="Inagaki F."/>
            <person name="Takami H."/>
        </authorList>
    </citation>
    <scope>NUCLEOTIDE SEQUENCE</scope>
    <source>
        <strain evidence="8">Expedition CK06-06</strain>
    </source>
</reference>